<dbReference type="InterPro" id="IPR032533">
    <property type="entry name" value="DUF4954"/>
</dbReference>
<reference evidence="2 3" key="1">
    <citation type="submission" date="2019-07" db="EMBL/GenBank/DDBJ databases">
        <title>Genomic Encyclopedia of Archaeal and Bacterial Type Strains, Phase II (KMG-II): from individual species to whole genera.</title>
        <authorList>
            <person name="Goeker M."/>
        </authorList>
    </citation>
    <scope>NUCLEOTIDE SEQUENCE [LARGE SCALE GENOMIC DNA]</scope>
    <source>
        <strain evidence="2 3">DSM 18850</strain>
    </source>
</reference>
<keyword evidence="3" id="KW-1185">Reference proteome</keyword>
<dbReference type="Pfam" id="PF16314">
    <property type="entry name" value="DUF4954"/>
    <property type="match status" value="1"/>
</dbReference>
<dbReference type="Gene3D" id="2.160.10.10">
    <property type="entry name" value="Hexapeptide repeat proteins"/>
    <property type="match status" value="1"/>
</dbReference>
<evidence type="ECO:0000313" key="2">
    <source>
        <dbReference type="EMBL" id="TYP96309.1"/>
    </source>
</evidence>
<protein>
    <submittedName>
        <fullName evidence="2">Uncharacterized protein DUF4954</fullName>
    </submittedName>
</protein>
<dbReference type="Proteomes" id="UP000325105">
    <property type="component" value="Unassembled WGS sequence"/>
</dbReference>
<proteinExistence type="predicted"/>
<dbReference type="AlphaFoldDB" id="A0A5S5DNN6"/>
<dbReference type="InterPro" id="IPR011004">
    <property type="entry name" value="Trimer_LpxA-like_sf"/>
</dbReference>
<dbReference type="OrthoDB" id="908418at2"/>
<name>A0A5S5DNN6_9SPHI</name>
<feature type="domain" description="DUF4954" evidence="1">
    <location>
        <begin position="41"/>
        <end position="482"/>
    </location>
</feature>
<sequence>MAEIIKEKLSGLGYHFIPEEYCPAEGEYVQRDVQFPRGRHFRRLTAAEIAVLVEHQNYANNWNDVLVTDKFIPQQIQYCKFYGLVRIGDMEDIYLNYRDLRLPTGVYHSTIVSCDLGDAVAIHHVRYMSHFVVGNEVMLSNVNEMETSHNAKFGNGILKTGDVEERRIKLELCNENGGRSVWPFDGMQAGDVFLWSRNRQDHVLQERFQEMTDRRYTKEHGYYSEIGDRCVIKNTHTIKDVKIGSHAYIKGVNKLKNLTINSSGESFTQIGEGCELVNGIIGYGCRIFYGVKAVRFILSSNSQLKYGARLINSFLGDNSTISCCEVLNSLIFPAHEQHHNNSFLCAALIKGQSNMAAGATVGSNHNSRAADGEIVAGRGFWPGLCVSLKHNSRFASYTLIVKGDFLHELDIKFPFCLVSNEVHTNRLVIVPGYWFLYNMYALMRNTSKFHARDKRKFKNQYIEYDVLAPDTVNEMFEALREIEKAVGRACSSIGDDADLLLTGKAVLLADGPLPKKDILVDNVEFSKREVVLAKPREAYRVYIRMIRYYAALQIISELQQTTFAELVGKMIALPAGRRYFENVGGQLIPEDKLQSLLDEVRAGAISSWDDIHASYHLWSREYPADKLAHAVASLAEIAGIPVAAWDLDFVKELIGEALETRKWIFSEIAASRTKDYQNPFKQMVYSSYEEMEEVVGALADNDFINRERLALQEFEATVTGILAAIDGR</sequence>
<dbReference type="RefSeq" id="WP_148908109.1">
    <property type="nucleotide sequence ID" value="NZ_VNHX01000006.1"/>
</dbReference>
<organism evidence="2 3">
    <name type="scientific">Sphingobacterium allocomposti</name>
    <dbReference type="NCBI Taxonomy" id="415956"/>
    <lineage>
        <taxon>Bacteria</taxon>
        <taxon>Pseudomonadati</taxon>
        <taxon>Bacteroidota</taxon>
        <taxon>Sphingobacteriia</taxon>
        <taxon>Sphingobacteriales</taxon>
        <taxon>Sphingobacteriaceae</taxon>
        <taxon>Sphingobacterium</taxon>
    </lineage>
</organism>
<evidence type="ECO:0000259" key="1">
    <source>
        <dbReference type="Pfam" id="PF16314"/>
    </source>
</evidence>
<dbReference type="SUPFAM" id="SSF51161">
    <property type="entry name" value="Trimeric LpxA-like enzymes"/>
    <property type="match status" value="1"/>
</dbReference>
<accession>A0A5S5DNN6</accession>
<gene>
    <name evidence="2" type="ORF">BC792_10616</name>
</gene>
<comment type="caution">
    <text evidence="2">The sequence shown here is derived from an EMBL/GenBank/DDBJ whole genome shotgun (WGS) entry which is preliminary data.</text>
</comment>
<dbReference type="EMBL" id="VNHX01000006">
    <property type="protein sequence ID" value="TYP96309.1"/>
    <property type="molecule type" value="Genomic_DNA"/>
</dbReference>
<evidence type="ECO:0000313" key="3">
    <source>
        <dbReference type="Proteomes" id="UP000325105"/>
    </source>
</evidence>